<organism evidence="2 3">
    <name type="scientific">Microbotryum intermedium</name>
    <dbReference type="NCBI Taxonomy" id="269621"/>
    <lineage>
        <taxon>Eukaryota</taxon>
        <taxon>Fungi</taxon>
        <taxon>Dikarya</taxon>
        <taxon>Basidiomycota</taxon>
        <taxon>Pucciniomycotina</taxon>
        <taxon>Microbotryomycetes</taxon>
        <taxon>Microbotryales</taxon>
        <taxon>Microbotryaceae</taxon>
        <taxon>Microbotryum</taxon>
    </lineage>
</organism>
<evidence type="ECO:0000313" key="3">
    <source>
        <dbReference type="Proteomes" id="UP000198372"/>
    </source>
</evidence>
<feature type="region of interest" description="Disordered" evidence="1">
    <location>
        <begin position="1"/>
        <end position="45"/>
    </location>
</feature>
<name>A0A238FM54_9BASI</name>
<evidence type="ECO:0000313" key="2">
    <source>
        <dbReference type="EMBL" id="SCV74357.1"/>
    </source>
</evidence>
<feature type="compositionally biased region" description="Basic and acidic residues" evidence="1">
    <location>
        <begin position="30"/>
        <end position="43"/>
    </location>
</feature>
<gene>
    <name evidence="2" type="ORF">BQ2448_6789</name>
</gene>
<accession>A0A238FM54</accession>
<feature type="compositionally biased region" description="Polar residues" evidence="1">
    <location>
        <begin position="1"/>
        <end position="11"/>
    </location>
</feature>
<dbReference type="EMBL" id="FMSP01000020">
    <property type="protein sequence ID" value="SCV74357.1"/>
    <property type="molecule type" value="Genomic_DNA"/>
</dbReference>
<feature type="region of interest" description="Disordered" evidence="1">
    <location>
        <begin position="66"/>
        <end position="94"/>
    </location>
</feature>
<reference evidence="3" key="1">
    <citation type="submission" date="2016-09" db="EMBL/GenBank/DDBJ databases">
        <authorList>
            <person name="Jeantristanb JTB J.-T."/>
            <person name="Ricardo R."/>
        </authorList>
    </citation>
    <scope>NUCLEOTIDE SEQUENCE [LARGE SCALE GENOMIC DNA]</scope>
</reference>
<dbReference type="OrthoDB" id="2537658at2759"/>
<sequence length="274" mass="31817">MNTYQTSWSRSAQEDSKSPFPPLARQSNPIKRERSETITERNGRMLKYAKKKCTVDPEIYNPGLRAKLEARRSSPTRKAVADRHDDQDRRSKALSPPSFKVVLWEQVKVKEEKEVKIKTSITDSHHMDMDDDDACSVVPESPPPIPELARLFHDFECHRRSYYHVKPYVRGRTSSFDYYPDHSSLALRFRQYEIFLHRLLLEAEAVIKCPSSDNFHQTFVGAAAQNLNHEIENELEYVGNTKRCSCYSLFEEKEGGCKMKEEEGGPKRLIKFEV</sequence>
<evidence type="ECO:0000256" key="1">
    <source>
        <dbReference type="SAM" id="MobiDB-lite"/>
    </source>
</evidence>
<dbReference type="Proteomes" id="UP000198372">
    <property type="component" value="Unassembled WGS sequence"/>
</dbReference>
<protein>
    <submittedName>
        <fullName evidence="2">BQ2448_6789 protein</fullName>
    </submittedName>
</protein>
<proteinExistence type="predicted"/>
<feature type="compositionally biased region" description="Basic and acidic residues" evidence="1">
    <location>
        <begin position="79"/>
        <end position="91"/>
    </location>
</feature>
<keyword evidence="3" id="KW-1185">Reference proteome</keyword>
<dbReference type="AlphaFoldDB" id="A0A238FM54"/>